<gene>
    <name evidence="1" type="ORF">MILVUS5_LOCUS30212</name>
</gene>
<dbReference type="EMBL" id="CASHSV030000513">
    <property type="protein sequence ID" value="CAJ2665177.1"/>
    <property type="molecule type" value="Genomic_DNA"/>
</dbReference>
<name>A0ACB0LD20_TRIPR</name>
<accession>A0ACB0LD20</accession>
<organism evidence="1 2">
    <name type="scientific">Trifolium pratense</name>
    <name type="common">Red clover</name>
    <dbReference type="NCBI Taxonomy" id="57577"/>
    <lineage>
        <taxon>Eukaryota</taxon>
        <taxon>Viridiplantae</taxon>
        <taxon>Streptophyta</taxon>
        <taxon>Embryophyta</taxon>
        <taxon>Tracheophyta</taxon>
        <taxon>Spermatophyta</taxon>
        <taxon>Magnoliopsida</taxon>
        <taxon>eudicotyledons</taxon>
        <taxon>Gunneridae</taxon>
        <taxon>Pentapetalae</taxon>
        <taxon>rosids</taxon>
        <taxon>fabids</taxon>
        <taxon>Fabales</taxon>
        <taxon>Fabaceae</taxon>
        <taxon>Papilionoideae</taxon>
        <taxon>50 kb inversion clade</taxon>
        <taxon>NPAAA clade</taxon>
        <taxon>Hologalegina</taxon>
        <taxon>IRL clade</taxon>
        <taxon>Trifolieae</taxon>
        <taxon>Trifolium</taxon>
    </lineage>
</organism>
<sequence length="555" mass="63540">MGTNILLQIDTNWLVPLAHHAFPYKIEGRFAARKCVPTLTRRSCRECEFVIHYDDDKTRRSSNWQRRHCGSGMGETVSEWELQEGRMAVSTFLQQMGVSVEESESIASNSPAYLNMLVEGVRDLEQLSSSSSSSSMLDGNGVFNLNFNYRDKILHIAALKGDKGKLAYLESLGFTLSSSMNVARYISSSAHNNTLPSLINKVTSIKQLLFLPTHSTHDDHYQFLIKNIRLIMCHLSISLDEDMQHTFSFFEKVQAKRGGLNILASQDAAFRCFIESFPRILLLSLNNHISPILDFFQNIGIPADRIPNIILAFPPILLWNVRLLQTRVLALNQIDGVDKDYAKLMLKYPWVLSTSIQENYKEVLFFLYSVKVVLFFENMGFDEENIGKILARCPEIFASSISKTLQRKIEFLSRIGVSKAYIPVVIRKYPKLLVSDIDKTLPQRIVYFIKLGLSEKDIAFMVSKFSPILGYSIKEKDVLRPKIEFLVNTMKRPVKEVVSYPRYFSYSLEKKIKPRYWVLKGRNIECSLKDMLGKNDEEFAAEFMGVGRNSAHDRL</sequence>
<comment type="caution">
    <text evidence="1">The sequence shown here is derived from an EMBL/GenBank/DDBJ whole genome shotgun (WGS) entry which is preliminary data.</text>
</comment>
<dbReference type="Proteomes" id="UP001177021">
    <property type="component" value="Unassembled WGS sequence"/>
</dbReference>
<evidence type="ECO:0000313" key="1">
    <source>
        <dbReference type="EMBL" id="CAJ2665177.1"/>
    </source>
</evidence>
<keyword evidence="2" id="KW-1185">Reference proteome</keyword>
<evidence type="ECO:0000313" key="2">
    <source>
        <dbReference type="Proteomes" id="UP001177021"/>
    </source>
</evidence>
<proteinExistence type="predicted"/>
<protein>
    <submittedName>
        <fullName evidence="1">Uncharacterized protein</fullName>
    </submittedName>
</protein>
<reference evidence="1" key="1">
    <citation type="submission" date="2023-10" db="EMBL/GenBank/DDBJ databases">
        <authorList>
            <person name="Rodriguez Cubillos JULIANA M."/>
            <person name="De Vega J."/>
        </authorList>
    </citation>
    <scope>NUCLEOTIDE SEQUENCE</scope>
</reference>